<organism evidence="2">
    <name type="scientific">Octopus bimaculoides</name>
    <name type="common">California two-spotted octopus</name>
    <dbReference type="NCBI Taxonomy" id="37653"/>
    <lineage>
        <taxon>Eukaryota</taxon>
        <taxon>Metazoa</taxon>
        <taxon>Spiralia</taxon>
        <taxon>Lophotrochozoa</taxon>
        <taxon>Mollusca</taxon>
        <taxon>Cephalopoda</taxon>
        <taxon>Coleoidea</taxon>
        <taxon>Octopodiformes</taxon>
        <taxon>Octopoda</taxon>
        <taxon>Incirrata</taxon>
        <taxon>Octopodidae</taxon>
        <taxon>Octopus</taxon>
    </lineage>
</organism>
<keyword evidence="1" id="KW-0472">Membrane</keyword>
<evidence type="ECO:0000256" key="1">
    <source>
        <dbReference type="SAM" id="Phobius"/>
    </source>
</evidence>
<reference evidence="2" key="1">
    <citation type="submission" date="2015-07" db="EMBL/GenBank/DDBJ databases">
        <title>MeaNS - Measles Nucleotide Surveillance Program.</title>
        <authorList>
            <person name="Tran T."/>
            <person name="Druce J."/>
        </authorList>
    </citation>
    <scope>NUCLEOTIDE SEQUENCE</scope>
    <source>
        <strain evidence="2">UCB-OBI-ISO-001</strain>
        <tissue evidence="2">Gonad</tissue>
    </source>
</reference>
<sequence length="68" mass="7819">MNISNEKKICISVGTEMLFPTNQIDARLLGNCNINLFGCDSHIHTHIFVYLFCFVFSLFHFLSSESIF</sequence>
<accession>A0A0L8ID73</accession>
<keyword evidence="1" id="KW-1133">Transmembrane helix</keyword>
<proteinExistence type="predicted"/>
<keyword evidence="1" id="KW-0812">Transmembrane</keyword>
<dbReference type="EMBL" id="KQ416042">
    <property type="protein sequence ID" value="KOF98970.1"/>
    <property type="molecule type" value="Genomic_DNA"/>
</dbReference>
<gene>
    <name evidence="2" type="ORF">OCBIM_22021348mg</name>
</gene>
<protein>
    <submittedName>
        <fullName evidence="2">Uncharacterized protein</fullName>
    </submittedName>
</protein>
<feature type="transmembrane region" description="Helical" evidence="1">
    <location>
        <begin position="43"/>
        <end position="62"/>
    </location>
</feature>
<evidence type="ECO:0000313" key="2">
    <source>
        <dbReference type="EMBL" id="KOF98970.1"/>
    </source>
</evidence>
<dbReference type="AlphaFoldDB" id="A0A0L8ID73"/>
<name>A0A0L8ID73_OCTBM</name>